<dbReference type="AlphaFoldDB" id="A0A5J5HM88"/>
<protein>
    <submittedName>
        <fullName evidence="1">AraC family transcriptional regulator</fullName>
    </submittedName>
</protein>
<comment type="caution">
    <text evidence="1">The sequence shown here is derived from an EMBL/GenBank/DDBJ whole genome shotgun (WGS) entry which is preliminary data.</text>
</comment>
<accession>A0A5J5HM88</accession>
<dbReference type="RefSeq" id="WP_150440932.1">
    <property type="nucleotide sequence ID" value="NZ_VYKL01000023.1"/>
</dbReference>
<sequence>MTQKRTLHLLNGQSMYNYFKMTQFLEEELMIPFNEAMCYGDTCNDVFSHEFTRMRAKVHHVTPEQYTEITLKPLKPLLYRDFTHLSLWFDLDMFCQINILTILAWLDQTDYKGEIELYIVGDRFEVKDHFTLKAGGYYTIYKQVLIQKKFPTSIFPDFLKIGIELYLNYLNKDSDLIRYIKKYQDVSEEELVTKLIAEFQHYGLGDIQYLEMIKLYR</sequence>
<organism evidence="1 2">
    <name type="scientific">Niallia endozanthoxylica</name>
    <dbReference type="NCBI Taxonomy" id="2036016"/>
    <lineage>
        <taxon>Bacteria</taxon>
        <taxon>Bacillati</taxon>
        <taxon>Bacillota</taxon>
        <taxon>Bacilli</taxon>
        <taxon>Bacillales</taxon>
        <taxon>Bacillaceae</taxon>
        <taxon>Niallia</taxon>
    </lineage>
</organism>
<dbReference type="OrthoDB" id="9801721at2"/>
<dbReference type="EMBL" id="VYKL01000023">
    <property type="protein sequence ID" value="KAA9022275.1"/>
    <property type="molecule type" value="Genomic_DNA"/>
</dbReference>
<gene>
    <name evidence="1" type="ORF">F4V44_15500</name>
</gene>
<dbReference type="Proteomes" id="UP000326671">
    <property type="component" value="Unassembled WGS sequence"/>
</dbReference>
<evidence type="ECO:0000313" key="1">
    <source>
        <dbReference type="EMBL" id="KAA9022275.1"/>
    </source>
</evidence>
<evidence type="ECO:0000313" key="2">
    <source>
        <dbReference type="Proteomes" id="UP000326671"/>
    </source>
</evidence>
<name>A0A5J5HM88_9BACI</name>
<reference evidence="1 2" key="1">
    <citation type="submission" date="2019-09" db="EMBL/GenBank/DDBJ databases">
        <title>Whole genome sequences of isolates from the Mars Exploration Rovers.</title>
        <authorList>
            <person name="Seuylemezian A."/>
            <person name="Vaishampayan P."/>
        </authorList>
    </citation>
    <scope>NUCLEOTIDE SEQUENCE [LARGE SCALE GENOMIC DNA]</scope>
    <source>
        <strain evidence="1 2">MER_TA_151</strain>
    </source>
</reference>
<proteinExistence type="predicted"/>
<keyword evidence="2" id="KW-1185">Reference proteome</keyword>